<protein>
    <submittedName>
        <fullName evidence="4">Uncharacterized protein</fullName>
    </submittedName>
</protein>
<keyword evidence="3" id="KW-0472">Membrane</keyword>
<feature type="coiled-coil region" evidence="1">
    <location>
        <begin position="78"/>
        <end position="139"/>
    </location>
</feature>
<organism evidence="4 5">
    <name type="scientific">Heliomicrobium gestii</name>
    <name type="common">Heliobacterium gestii</name>
    <dbReference type="NCBI Taxonomy" id="2699"/>
    <lineage>
        <taxon>Bacteria</taxon>
        <taxon>Bacillati</taxon>
        <taxon>Bacillota</taxon>
        <taxon>Clostridia</taxon>
        <taxon>Eubacteriales</taxon>
        <taxon>Heliobacteriaceae</taxon>
        <taxon>Heliomicrobium</taxon>
    </lineage>
</organism>
<evidence type="ECO:0000256" key="2">
    <source>
        <dbReference type="SAM" id="MobiDB-lite"/>
    </source>
</evidence>
<dbReference type="AlphaFoldDB" id="A0A845L8H8"/>
<gene>
    <name evidence="4" type="ORF">GTO89_02440</name>
</gene>
<feature type="transmembrane region" description="Helical" evidence="3">
    <location>
        <begin position="256"/>
        <end position="275"/>
    </location>
</feature>
<evidence type="ECO:0000313" key="4">
    <source>
        <dbReference type="EMBL" id="MZP41891.1"/>
    </source>
</evidence>
<name>A0A845L8H8_HELGE</name>
<reference evidence="4 5" key="1">
    <citation type="submission" date="2020-01" db="EMBL/GenBank/DDBJ databases">
        <title>Whole genome sequence of Heliobacterium gestii DSM 11169.</title>
        <authorList>
            <person name="Kyndt J.A."/>
            <person name="Meyer T.E."/>
        </authorList>
    </citation>
    <scope>NUCLEOTIDE SEQUENCE [LARGE SCALE GENOMIC DNA]</scope>
    <source>
        <strain evidence="4 5">DSM 11169</strain>
    </source>
</reference>
<keyword evidence="3" id="KW-1133">Transmembrane helix</keyword>
<accession>A0A845L8H8</accession>
<dbReference type="RefSeq" id="WP_161260485.1">
    <property type="nucleotide sequence ID" value="NZ_JAFBDC010000002.1"/>
</dbReference>
<comment type="caution">
    <text evidence="4">The sequence shown here is derived from an EMBL/GenBank/DDBJ whole genome shotgun (WGS) entry which is preliminary data.</text>
</comment>
<keyword evidence="5" id="KW-1185">Reference proteome</keyword>
<proteinExistence type="predicted"/>
<dbReference type="Proteomes" id="UP000471031">
    <property type="component" value="Unassembled WGS sequence"/>
</dbReference>
<evidence type="ECO:0000256" key="1">
    <source>
        <dbReference type="SAM" id="Coils"/>
    </source>
</evidence>
<feature type="compositionally biased region" description="Polar residues" evidence="2">
    <location>
        <begin position="201"/>
        <end position="218"/>
    </location>
</feature>
<evidence type="ECO:0000256" key="3">
    <source>
        <dbReference type="SAM" id="Phobius"/>
    </source>
</evidence>
<feature type="region of interest" description="Disordered" evidence="2">
    <location>
        <begin position="199"/>
        <end position="225"/>
    </location>
</feature>
<sequence>MKEYNQATRRLLTLLSACSEEKRVLSEIATCQVERWAAEQRRFAGGFVGLTDDGRRLLREIQEWDVGSRQIPDLFRVAEMLGQRLSRLEQMCNESEEAYHGGAPNTSAVVHIASKENAVRWLEESRNAMREELHRAIREGNTQQLRSLAPPNMDDLNQLSTFRISLQQVELGRINLTNIELPDVLAAFAPDMVWKLEGVTPSPTQTNGTDRTNAPSQMESEKPKNEIERHIGVGRFYCIEREEYDQFIIRQGCKRVGCGILLIFFVVLLVAYSALAVHKQPSPPSYPPDKVIQYSYTENAPGSDRGTLRVQYRKKGEIMDFDLKDAFPAKIIDLDGDGRDDVVQTIPLAVKVDGGPEVQPYWHQILKFDIERNRFEICSDDYQEYFKLFVPEYQKKAELYQESNPQAAGAFRTLAILAQDCASNKYHDEEEVQLLLVSNLPGYTKGSLGITLNELIDRYKRKLKREDVQHAVSYEHHNVTKTESLPRGFFRAFLSNSCQFRGVINQDGDVERILFHVEKVVERDLDRYNATIAALFLTVEQDPAQYKEFKTRFLSDDAIGKKEAVINGKKYMLERTDGEIFFRIINP</sequence>
<keyword evidence="3" id="KW-0812">Transmembrane</keyword>
<keyword evidence="1" id="KW-0175">Coiled coil</keyword>
<dbReference type="EMBL" id="WXEX01000002">
    <property type="protein sequence ID" value="MZP41891.1"/>
    <property type="molecule type" value="Genomic_DNA"/>
</dbReference>
<evidence type="ECO:0000313" key="5">
    <source>
        <dbReference type="Proteomes" id="UP000471031"/>
    </source>
</evidence>